<evidence type="ECO:0000313" key="2">
    <source>
        <dbReference type="EMBL" id="MBA0632177.1"/>
    </source>
</evidence>
<accession>A0A7J8T1C9</accession>
<feature type="non-terminal residue" evidence="2">
    <location>
        <position position="111"/>
    </location>
</feature>
<proteinExistence type="predicted"/>
<gene>
    <name evidence="2" type="ORF">Godav_000971</name>
</gene>
<dbReference type="Proteomes" id="UP000593561">
    <property type="component" value="Unassembled WGS sequence"/>
</dbReference>
<organism evidence="2 3">
    <name type="scientific">Gossypium davidsonii</name>
    <name type="common">Davidson's cotton</name>
    <name type="synonym">Gossypium klotzschianum subsp. davidsonii</name>
    <dbReference type="NCBI Taxonomy" id="34287"/>
    <lineage>
        <taxon>Eukaryota</taxon>
        <taxon>Viridiplantae</taxon>
        <taxon>Streptophyta</taxon>
        <taxon>Embryophyta</taxon>
        <taxon>Tracheophyta</taxon>
        <taxon>Spermatophyta</taxon>
        <taxon>Magnoliopsida</taxon>
        <taxon>eudicotyledons</taxon>
        <taxon>Gunneridae</taxon>
        <taxon>Pentapetalae</taxon>
        <taxon>rosids</taxon>
        <taxon>malvids</taxon>
        <taxon>Malvales</taxon>
        <taxon>Malvaceae</taxon>
        <taxon>Malvoideae</taxon>
        <taxon>Gossypium</taxon>
    </lineage>
</organism>
<keyword evidence="3" id="KW-1185">Reference proteome</keyword>
<dbReference type="AlphaFoldDB" id="A0A7J8T1C9"/>
<protein>
    <submittedName>
        <fullName evidence="2">Uncharacterized protein</fullName>
    </submittedName>
</protein>
<feature type="non-terminal residue" evidence="2">
    <location>
        <position position="1"/>
    </location>
</feature>
<feature type="region of interest" description="Disordered" evidence="1">
    <location>
        <begin position="74"/>
        <end position="98"/>
    </location>
</feature>
<evidence type="ECO:0000313" key="3">
    <source>
        <dbReference type="Proteomes" id="UP000593561"/>
    </source>
</evidence>
<dbReference type="EMBL" id="JABFAC010000013">
    <property type="protein sequence ID" value="MBA0632177.1"/>
    <property type="molecule type" value="Genomic_DNA"/>
</dbReference>
<evidence type="ECO:0000256" key="1">
    <source>
        <dbReference type="SAM" id="MobiDB-lite"/>
    </source>
</evidence>
<sequence length="111" mass="12905">NGPTTQLGSFPSAWIHKTYFSEASSNPYDDKDLQKYLCQLKKALEEYQSNIPDPKEWSQDYPWFSSNAIQSTPAWTNSQEKTSPMDEDDNFYNSSDGLEQQIEQMEIKCYK</sequence>
<name>A0A7J8T1C9_GOSDV</name>
<comment type="caution">
    <text evidence="2">The sequence shown here is derived from an EMBL/GenBank/DDBJ whole genome shotgun (WGS) entry which is preliminary data.</text>
</comment>
<reference evidence="2 3" key="1">
    <citation type="journal article" date="2019" name="Genome Biol. Evol.">
        <title>Insights into the evolution of the New World diploid cottons (Gossypium, subgenus Houzingenia) based on genome sequencing.</title>
        <authorList>
            <person name="Grover C.E."/>
            <person name="Arick M.A. 2nd"/>
            <person name="Thrash A."/>
            <person name="Conover J.L."/>
            <person name="Sanders W.S."/>
            <person name="Peterson D.G."/>
            <person name="Frelichowski J.E."/>
            <person name="Scheffler J.A."/>
            <person name="Scheffler B.E."/>
            <person name="Wendel J.F."/>
        </authorList>
    </citation>
    <scope>NUCLEOTIDE SEQUENCE [LARGE SCALE GENOMIC DNA]</scope>
    <source>
        <strain evidence="2">27</strain>
        <tissue evidence="2">Leaf</tissue>
    </source>
</reference>